<reference evidence="3" key="1">
    <citation type="journal article" date="2015" name="MBio">
        <title>Genome-Resolved Metagenomic Analysis Reveals Roles for Candidate Phyla and Other Microbial Community Members in Biogeochemical Transformations in Oil Reservoirs.</title>
        <authorList>
            <person name="Hu P."/>
            <person name="Tom L."/>
            <person name="Singh A."/>
            <person name="Thomas B.C."/>
            <person name="Baker B.J."/>
            <person name="Piceno Y.M."/>
            <person name="Andersen G.L."/>
            <person name="Banfield J.F."/>
        </authorList>
    </citation>
    <scope>NUCLEOTIDE SEQUENCE [LARGE SCALE GENOMIC DNA]</scope>
</reference>
<feature type="transmembrane region" description="Helical" evidence="1">
    <location>
        <begin position="118"/>
        <end position="143"/>
    </location>
</feature>
<dbReference type="EMBL" id="LGHE01000290">
    <property type="protein sequence ID" value="KUK98969.1"/>
    <property type="molecule type" value="Genomic_DNA"/>
</dbReference>
<evidence type="ECO:0000313" key="2">
    <source>
        <dbReference type="EMBL" id="KUK98969.1"/>
    </source>
</evidence>
<feature type="transmembrane region" description="Helical" evidence="1">
    <location>
        <begin position="20"/>
        <end position="42"/>
    </location>
</feature>
<sequence length="149" mass="16051">MMGNTGLRGVSGLAADYRIIACIPALAVLFDYSMTLIFSGGREMLLRFEFSPLVRYAVEHDIVAVYLLAMMLFYYGLAFGALRLLRPTGLYRFGVALILLVAATHVLGGLSWVVRSALYSYVVHGVSVAAIVVALAAFGCAVLRRPGTA</sequence>
<feature type="transmembrane region" description="Helical" evidence="1">
    <location>
        <begin position="89"/>
        <end position="112"/>
    </location>
</feature>
<dbReference type="AlphaFoldDB" id="A0A101IPF5"/>
<accession>A0A101IPF5</accession>
<gene>
    <name evidence="2" type="ORF">XE10_1938</name>
</gene>
<name>A0A101IPF5_9EURY</name>
<proteinExistence type="predicted"/>
<keyword evidence="1" id="KW-0812">Transmembrane</keyword>
<evidence type="ECO:0000256" key="1">
    <source>
        <dbReference type="SAM" id="Phobius"/>
    </source>
</evidence>
<dbReference type="Proteomes" id="UP000054598">
    <property type="component" value="Unassembled WGS sequence"/>
</dbReference>
<comment type="caution">
    <text evidence="2">The sequence shown here is derived from an EMBL/GenBank/DDBJ whole genome shotgun (WGS) entry which is preliminary data.</text>
</comment>
<feature type="transmembrane region" description="Helical" evidence="1">
    <location>
        <begin position="62"/>
        <end position="82"/>
    </location>
</feature>
<dbReference type="PATRIC" id="fig|2198.3.peg.2122"/>
<keyword evidence="1" id="KW-1133">Transmembrane helix</keyword>
<keyword evidence="1" id="KW-0472">Membrane</keyword>
<evidence type="ECO:0000313" key="3">
    <source>
        <dbReference type="Proteomes" id="UP000054598"/>
    </source>
</evidence>
<protein>
    <submittedName>
        <fullName evidence="2">Uncharacterized protein</fullName>
    </submittedName>
</protein>
<organism evidence="2 3">
    <name type="scientific">Methanoculleus marisnigri</name>
    <dbReference type="NCBI Taxonomy" id="2198"/>
    <lineage>
        <taxon>Archaea</taxon>
        <taxon>Methanobacteriati</taxon>
        <taxon>Methanobacteriota</taxon>
        <taxon>Stenosarchaea group</taxon>
        <taxon>Methanomicrobia</taxon>
        <taxon>Methanomicrobiales</taxon>
        <taxon>Methanomicrobiaceae</taxon>
        <taxon>Methanoculleus</taxon>
    </lineage>
</organism>